<evidence type="ECO:0000313" key="4">
    <source>
        <dbReference type="Proteomes" id="UP001157091"/>
    </source>
</evidence>
<dbReference type="Pfam" id="PF02806">
    <property type="entry name" value="Alpha-amylase_C"/>
    <property type="match status" value="1"/>
</dbReference>
<protein>
    <recommendedName>
        <fullName evidence="2">Alpha-amylase/branching enzyme C-terminal all beta domain-containing protein</fullName>
    </recommendedName>
</protein>
<reference evidence="4" key="1">
    <citation type="journal article" date="2019" name="Int. J. Syst. Evol. Microbiol.">
        <title>The Global Catalogue of Microorganisms (GCM) 10K type strain sequencing project: providing services to taxonomists for standard genome sequencing and annotation.</title>
        <authorList>
            <consortium name="The Broad Institute Genomics Platform"/>
            <consortium name="The Broad Institute Genome Sequencing Center for Infectious Disease"/>
            <person name="Wu L."/>
            <person name="Ma J."/>
        </authorList>
    </citation>
    <scope>NUCLEOTIDE SEQUENCE [LARGE SCALE GENOMIC DNA]</scope>
    <source>
        <strain evidence="4">NBRC 106348</strain>
    </source>
</reference>
<dbReference type="InterPro" id="IPR013780">
    <property type="entry name" value="Glyco_hydro_b"/>
</dbReference>
<name>A0ABQ6I4Q0_9MICO</name>
<accession>A0ABQ6I4Q0</accession>
<dbReference type="SUPFAM" id="SSF51011">
    <property type="entry name" value="Glycosyl hydrolase domain"/>
    <property type="match status" value="1"/>
</dbReference>
<evidence type="ECO:0000259" key="2">
    <source>
        <dbReference type="Pfam" id="PF02806"/>
    </source>
</evidence>
<proteinExistence type="predicted"/>
<dbReference type="Gene3D" id="2.60.40.1180">
    <property type="entry name" value="Golgi alpha-mannosidase II"/>
    <property type="match status" value="1"/>
</dbReference>
<feature type="domain" description="Alpha-amylase/branching enzyme C-terminal all beta" evidence="2">
    <location>
        <begin position="2"/>
        <end position="52"/>
    </location>
</feature>
<comment type="caution">
    <text evidence="3">The sequence shown here is derived from an EMBL/GenBank/DDBJ whole genome shotgun (WGS) entry which is preliminary data.</text>
</comment>
<feature type="region of interest" description="Disordered" evidence="1">
    <location>
        <begin position="1"/>
        <end position="20"/>
    </location>
</feature>
<organism evidence="3 4">
    <name type="scientific">Luteimicrobium album</name>
    <dbReference type="NCBI Taxonomy" id="1054550"/>
    <lineage>
        <taxon>Bacteria</taxon>
        <taxon>Bacillati</taxon>
        <taxon>Actinomycetota</taxon>
        <taxon>Actinomycetes</taxon>
        <taxon>Micrococcales</taxon>
        <taxon>Luteimicrobium</taxon>
    </lineage>
</organism>
<gene>
    <name evidence="3" type="ORF">GCM10025864_30050</name>
</gene>
<dbReference type="InterPro" id="IPR006048">
    <property type="entry name" value="A-amylase/branching_C"/>
</dbReference>
<dbReference type="EMBL" id="BSUK01000001">
    <property type="protein sequence ID" value="GMA25246.1"/>
    <property type="molecule type" value="Genomic_DNA"/>
</dbReference>
<sequence length="54" mass="5634">MWREALNTDAQTYGGSGVGNLGSVTAEEVDADGFTHSASVRLPPLGALFLVPEE</sequence>
<dbReference type="Proteomes" id="UP001157091">
    <property type="component" value="Unassembled WGS sequence"/>
</dbReference>
<evidence type="ECO:0000313" key="3">
    <source>
        <dbReference type="EMBL" id="GMA25246.1"/>
    </source>
</evidence>
<evidence type="ECO:0000256" key="1">
    <source>
        <dbReference type="SAM" id="MobiDB-lite"/>
    </source>
</evidence>
<keyword evidence="4" id="KW-1185">Reference proteome</keyword>